<dbReference type="InterPro" id="IPR032054">
    <property type="entry name" value="Cdt1_C"/>
</dbReference>
<keyword evidence="2" id="KW-0131">Cell cycle</keyword>
<dbReference type="CDD" id="cd08674">
    <property type="entry name" value="Cdt1_m"/>
    <property type="match status" value="1"/>
</dbReference>
<accession>U5EZH4</accession>
<evidence type="ECO:0000259" key="4">
    <source>
        <dbReference type="SMART" id="SM01075"/>
    </source>
</evidence>
<feature type="domain" description="CDT1 Geminin-binding" evidence="4">
    <location>
        <begin position="239"/>
        <end position="404"/>
    </location>
</feature>
<dbReference type="InterPro" id="IPR014939">
    <property type="entry name" value="CDT1_Gemini-bd-like"/>
</dbReference>
<dbReference type="EMBL" id="GANO01000791">
    <property type="protein sequence ID" value="JAB59080.1"/>
    <property type="molecule type" value="mRNA"/>
</dbReference>
<sequence length="590" mass="67556">MAQTEVTSFFNTRKRAATDDLSYSKNKVFILDSKPKTTSIIQVKKDFQQQSITRVRKVRKINSQIPTASAPIKEDAKQTKLVKFIKRGNLSPKKQHKPTATVQDELNTTPPPSIPTKPTVNAADLSTEAIKKKLQNSSRLSELLTSVNKLRDGLQKLDKLESKKSNLNAKNLKKFEAIEFEFPVINQHNKTPVKDKQTPSKNLLVSPREVTPKKLLLSPSKNQLIKTTLSSPQRTTLALPFKHRSLLEIFKFVDIVCAMFYNRREKITFKKLKPAVQRMLRKNIHESHLGQIHHLYPKAFTFTQEKTRNFGSATKEETYQLVIKPNINSEDTKSTSFEQMSSKIMTERYKVLHDILIENVKIRHEEFLKTLNPPLIVKREQITRWHPDFDLENSVQLIEGELPRPPNVEKFSSAKDVLSTARNLFNSKSATVTTDTLKPPEKLADEQMKPSTSKNFESPLLKNIPTALLEKIRAKKAAKDIDLMTRRPSTEKELVQLSRLPDIVRHLRNIFVTEKKGVLPLDVVLVKIENSYRGSLTLRELEEHLKSIAKIVPNWLSFHEVRKAMFVKISKDTNVASIISCIEKKIQSLS</sequence>
<dbReference type="SMART" id="SM01075">
    <property type="entry name" value="CDT1"/>
    <property type="match status" value="1"/>
</dbReference>
<dbReference type="GO" id="GO:0005634">
    <property type="term" value="C:nucleus"/>
    <property type="evidence" value="ECO:0007669"/>
    <property type="project" value="TreeGrafter"/>
</dbReference>
<dbReference type="GO" id="GO:0000076">
    <property type="term" value="P:DNA replication checkpoint signaling"/>
    <property type="evidence" value="ECO:0007669"/>
    <property type="project" value="TreeGrafter"/>
</dbReference>
<dbReference type="GO" id="GO:0030174">
    <property type="term" value="P:regulation of DNA-templated DNA replication initiation"/>
    <property type="evidence" value="ECO:0007669"/>
    <property type="project" value="InterPro"/>
</dbReference>
<reference evidence="5" key="1">
    <citation type="journal article" date="2014" name="Insect Biochem. Mol. Biol.">
        <title>An insight into the sialome of the frog biting fly, Corethrella appendiculata.</title>
        <authorList>
            <person name="Ribeiro J.M.C."/>
            <person name="Chagas A.C."/>
            <person name="Pham V.M."/>
            <person name="Lounibos L.P."/>
            <person name="Calvo E."/>
        </authorList>
    </citation>
    <scope>NUCLEOTIDE SEQUENCE</scope>
    <source>
        <tissue evidence="5">Salivary glands</tissue>
    </source>
</reference>
<dbReference type="GO" id="GO:0070182">
    <property type="term" value="F:DNA polymerase binding"/>
    <property type="evidence" value="ECO:0007669"/>
    <property type="project" value="TreeGrafter"/>
</dbReference>
<evidence type="ECO:0000313" key="5">
    <source>
        <dbReference type="EMBL" id="JAB59080.1"/>
    </source>
</evidence>
<evidence type="ECO:0000256" key="1">
    <source>
        <dbReference type="ARBA" id="ARBA00008356"/>
    </source>
</evidence>
<dbReference type="CDD" id="cd08767">
    <property type="entry name" value="Cdt1_c"/>
    <property type="match status" value="1"/>
</dbReference>
<proteinExistence type="evidence at transcript level"/>
<feature type="compositionally biased region" description="Polar residues" evidence="3">
    <location>
        <begin position="98"/>
        <end position="107"/>
    </location>
</feature>
<dbReference type="PANTHER" id="PTHR28637">
    <property type="entry name" value="DNA REPLICATION FACTOR CDT1"/>
    <property type="match status" value="1"/>
</dbReference>
<dbReference type="SUPFAM" id="SSF46785">
    <property type="entry name" value="Winged helix' DNA-binding domain"/>
    <property type="match status" value="1"/>
</dbReference>
<dbReference type="GO" id="GO:0003677">
    <property type="term" value="F:DNA binding"/>
    <property type="evidence" value="ECO:0007669"/>
    <property type="project" value="InterPro"/>
</dbReference>
<evidence type="ECO:0000256" key="3">
    <source>
        <dbReference type="SAM" id="MobiDB-lite"/>
    </source>
</evidence>
<organism evidence="5">
    <name type="scientific">Corethrella appendiculata</name>
    <dbReference type="NCBI Taxonomy" id="1370023"/>
    <lineage>
        <taxon>Eukaryota</taxon>
        <taxon>Metazoa</taxon>
        <taxon>Ecdysozoa</taxon>
        <taxon>Arthropoda</taxon>
        <taxon>Hexapoda</taxon>
        <taxon>Insecta</taxon>
        <taxon>Pterygota</taxon>
        <taxon>Neoptera</taxon>
        <taxon>Endopterygota</taxon>
        <taxon>Diptera</taxon>
        <taxon>Nematocera</taxon>
        <taxon>Culicoidea</taxon>
        <taxon>Chaoboridae</taxon>
        <taxon>Corethrella</taxon>
    </lineage>
</organism>
<dbReference type="PANTHER" id="PTHR28637:SF1">
    <property type="entry name" value="DNA REPLICATION FACTOR CDT1"/>
    <property type="match status" value="1"/>
</dbReference>
<evidence type="ECO:0000256" key="2">
    <source>
        <dbReference type="ARBA" id="ARBA00023306"/>
    </source>
</evidence>
<name>U5EZH4_9DIPT</name>
<dbReference type="Pfam" id="PF08839">
    <property type="entry name" value="CDT1"/>
    <property type="match status" value="1"/>
</dbReference>
<dbReference type="AlphaFoldDB" id="U5EZH4"/>
<comment type="similarity">
    <text evidence="1">Belongs to the Cdt1 family.</text>
</comment>
<dbReference type="InterPro" id="IPR036390">
    <property type="entry name" value="WH_DNA-bd_sf"/>
</dbReference>
<dbReference type="InterPro" id="IPR038090">
    <property type="entry name" value="Cdt1_C_WH_dom_sf"/>
</dbReference>
<protein>
    <submittedName>
        <fullName evidence="5">Putative double parked</fullName>
    </submittedName>
</protein>
<dbReference type="Pfam" id="PF16679">
    <property type="entry name" value="CDT1_C"/>
    <property type="match status" value="1"/>
</dbReference>
<dbReference type="GO" id="GO:0071163">
    <property type="term" value="P:DNA replication preinitiation complex assembly"/>
    <property type="evidence" value="ECO:0007669"/>
    <property type="project" value="InterPro"/>
</dbReference>
<dbReference type="GO" id="GO:0000278">
    <property type="term" value="P:mitotic cell cycle"/>
    <property type="evidence" value="ECO:0007669"/>
    <property type="project" value="TreeGrafter"/>
</dbReference>
<dbReference type="Gene3D" id="1.10.10.1420">
    <property type="entry name" value="DNA replication factor Cdt1, C-terminal WH domain"/>
    <property type="match status" value="1"/>
</dbReference>
<dbReference type="InterPro" id="IPR045173">
    <property type="entry name" value="Cdt1"/>
</dbReference>
<feature type="region of interest" description="Disordered" evidence="3">
    <location>
        <begin position="88"/>
        <end position="122"/>
    </location>
</feature>